<proteinExistence type="predicted"/>
<comment type="caution">
    <text evidence="2">The sequence shown here is derived from an EMBL/GenBank/DDBJ whole genome shotgun (WGS) entry which is preliminary data.</text>
</comment>
<dbReference type="OrthoDB" id="3190266at2"/>
<dbReference type="EMBL" id="QJSP01000003">
    <property type="protein sequence ID" value="PYE19374.1"/>
    <property type="molecule type" value="Genomic_DNA"/>
</dbReference>
<evidence type="ECO:0000313" key="3">
    <source>
        <dbReference type="Proteomes" id="UP000247591"/>
    </source>
</evidence>
<dbReference type="AlphaFoldDB" id="A0A318RR29"/>
<evidence type="ECO:0000259" key="1">
    <source>
        <dbReference type="Pfam" id="PF13556"/>
    </source>
</evidence>
<evidence type="ECO:0000313" key="2">
    <source>
        <dbReference type="EMBL" id="PYE19374.1"/>
    </source>
</evidence>
<gene>
    <name evidence="2" type="ORF">DFR67_103287</name>
</gene>
<feature type="domain" description="PucR C-terminal helix-turn-helix" evidence="1">
    <location>
        <begin position="480"/>
        <end position="538"/>
    </location>
</feature>
<dbReference type="InterPro" id="IPR042070">
    <property type="entry name" value="PucR_C-HTH_sf"/>
</dbReference>
<dbReference type="GO" id="GO:0003677">
    <property type="term" value="F:DNA binding"/>
    <property type="evidence" value="ECO:0007669"/>
    <property type="project" value="UniProtKB-KW"/>
</dbReference>
<reference evidence="2 3" key="1">
    <citation type="submission" date="2018-06" db="EMBL/GenBank/DDBJ databases">
        <title>Genomic Encyclopedia of Type Strains, Phase IV (KMG-IV): sequencing the most valuable type-strain genomes for metagenomic binning, comparative biology and taxonomic classification.</title>
        <authorList>
            <person name="Goeker M."/>
        </authorList>
    </citation>
    <scope>NUCLEOTIDE SEQUENCE [LARGE SCALE GENOMIC DNA]</scope>
    <source>
        <strain evidence="2 3">DSM 45521</strain>
    </source>
</reference>
<dbReference type="Gene3D" id="1.10.10.2840">
    <property type="entry name" value="PucR C-terminal helix-turn-helix domain"/>
    <property type="match status" value="1"/>
</dbReference>
<protein>
    <submittedName>
        <fullName evidence="2">DNA-binding PucR family transcriptional regulator</fullName>
    </submittedName>
</protein>
<dbReference type="RefSeq" id="WP_110468759.1">
    <property type="nucleotide sequence ID" value="NZ_QJSP01000003.1"/>
</dbReference>
<accession>A0A318RR29</accession>
<sequence length="538" mass="56477">MARPHGAVPPDGSLTLGRLLLALDGTLVTLVEAPEGLDQPVSTVALLDADDLLLGVGRAARAAELALLVGVDSEQATAWLATLGTRTPIAILMKLPDADLVRRAAAGGIAVVAVDPHARWERIYNLIGRVLDQSRTGSPESMASGTAGDLFALAQAVADRTGGLVSIEDADSHVLAYSSSDEQADTLRRLSILGREGPPEMLDWLRQWGVFGALRSRTEVVSVAERVDLGLRPRIAIGIREPGAATYLGTLWLQQGAAVMPDDAGAVITGAAAVAARIIARSAAVPSVHGEQVQRLLGLRGEVIDVPYLASALALPVDGPVAVVGFGGRDVADAGTVLTGSYLPALTLHASAFRTDSVTAAAGDRVYVLFPRTDAGAATLQWARVTVAAAQHRFGVRVRGVVAESRAGLGAVAGLRQDVDRVLDAAQREGAHIDAVSTVEQSRTPVLLAEIVGLLADNPDLIDPRVAQLREYDLAHDSALVPSVRAYLDAFGDVRTAAGELHVHPNTLRYRLRRTRELTGLDLGDQSTRLVVALALRV</sequence>
<dbReference type="InterPro" id="IPR051448">
    <property type="entry name" value="CdaR-like_regulators"/>
</dbReference>
<dbReference type="PANTHER" id="PTHR33744:SF17">
    <property type="entry name" value="CONSERVED PROTEIN"/>
    <property type="match status" value="1"/>
</dbReference>
<dbReference type="Proteomes" id="UP000247591">
    <property type="component" value="Unassembled WGS sequence"/>
</dbReference>
<name>A0A318RR29_WILLI</name>
<organism evidence="2 3">
    <name type="scientific">Williamsia limnetica</name>
    <dbReference type="NCBI Taxonomy" id="882452"/>
    <lineage>
        <taxon>Bacteria</taxon>
        <taxon>Bacillati</taxon>
        <taxon>Actinomycetota</taxon>
        <taxon>Actinomycetes</taxon>
        <taxon>Mycobacteriales</taxon>
        <taxon>Nocardiaceae</taxon>
        <taxon>Williamsia</taxon>
    </lineage>
</organism>
<dbReference type="Pfam" id="PF13556">
    <property type="entry name" value="HTH_30"/>
    <property type="match status" value="1"/>
</dbReference>
<dbReference type="InterPro" id="IPR025736">
    <property type="entry name" value="PucR_C-HTH_dom"/>
</dbReference>
<keyword evidence="3" id="KW-1185">Reference proteome</keyword>
<keyword evidence="2" id="KW-0238">DNA-binding</keyword>
<dbReference type="PANTHER" id="PTHR33744">
    <property type="entry name" value="CARBOHYDRATE DIACID REGULATOR"/>
    <property type="match status" value="1"/>
</dbReference>